<dbReference type="EMBL" id="LT629758">
    <property type="protein sequence ID" value="SDS19512.1"/>
    <property type="molecule type" value="Genomic_DNA"/>
</dbReference>
<dbReference type="STRING" id="113562.SAMN04489716_0229"/>
<evidence type="ECO:0000256" key="1">
    <source>
        <dbReference type="SAM" id="MobiDB-lite"/>
    </source>
</evidence>
<accession>A0A1H1Q7N9</accession>
<dbReference type="AlphaFoldDB" id="A0A1H1Q7N9"/>
<dbReference type="PROSITE" id="PS51257">
    <property type="entry name" value="PROKAR_LIPOPROTEIN"/>
    <property type="match status" value="1"/>
</dbReference>
<organism evidence="2 3">
    <name type="scientific">Actinoplanes derwentensis</name>
    <dbReference type="NCBI Taxonomy" id="113562"/>
    <lineage>
        <taxon>Bacteria</taxon>
        <taxon>Bacillati</taxon>
        <taxon>Actinomycetota</taxon>
        <taxon>Actinomycetes</taxon>
        <taxon>Micromonosporales</taxon>
        <taxon>Micromonosporaceae</taxon>
        <taxon>Actinoplanes</taxon>
    </lineage>
</organism>
<evidence type="ECO:0008006" key="4">
    <source>
        <dbReference type="Google" id="ProtNLM"/>
    </source>
</evidence>
<proteinExistence type="predicted"/>
<sequence>MKPYRPVLLAISVVLLAGGCTTPLLPPLPAPGSGSGSGSSPAAVASAAPSPSGPDAKQQFVAALEKTRATGYRFAVSGDAVDSQKVTGSGSYDPKAKKISVTQKLSGGGKKTEQGQRIVVGTDLFSRTKNGETWVRLNLKRVKKTSLYYYDMTDPTGLTRFTQSVDTVRSTGANSFAGRLDIEGDKFNEGFLPVGTPAISVWLGGSAQFTATTNAAGWVTAINVDILDDKKTLKMTTKLSNHGRSQGIKKPSGYGEAMDFYYDK</sequence>
<dbReference type="RefSeq" id="WP_092540778.1">
    <property type="nucleotide sequence ID" value="NZ_BOMJ01000004.1"/>
</dbReference>
<evidence type="ECO:0000313" key="2">
    <source>
        <dbReference type="EMBL" id="SDS19512.1"/>
    </source>
</evidence>
<dbReference type="OrthoDB" id="3294168at2"/>
<evidence type="ECO:0000313" key="3">
    <source>
        <dbReference type="Proteomes" id="UP000198688"/>
    </source>
</evidence>
<feature type="region of interest" description="Disordered" evidence="1">
    <location>
        <begin position="31"/>
        <end position="57"/>
    </location>
</feature>
<name>A0A1H1Q7N9_9ACTN</name>
<protein>
    <recommendedName>
        <fullName evidence="4">Lipoprotein LprG</fullName>
    </recommendedName>
</protein>
<feature type="compositionally biased region" description="Low complexity" evidence="1">
    <location>
        <begin position="38"/>
        <end position="54"/>
    </location>
</feature>
<keyword evidence="3" id="KW-1185">Reference proteome</keyword>
<gene>
    <name evidence="2" type="ORF">SAMN04489716_0229</name>
</gene>
<dbReference type="Proteomes" id="UP000198688">
    <property type="component" value="Chromosome I"/>
</dbReference>
<reference evidence="2 3" key="1">
    <citation type="submission" date="2016-10" db="EMBL/GenBank/DDBJ databases">
        <authorList>
            <person name="de Groot N.N."/>
        </authorList>
    </citation>
    <scope>NUCLEOTIDE SEQUENCE [LARGE SCALE GENOMIC DNA]</scope>
    <source>
        <strain evidence="2 3">DSM 43941</strain>
    </source>
</reference>